<dbReference type="InterPro" id="IPR005467">
    <property type="entry name" value="His_kinase_dom"/>
</dbReference>
<evidence type="ECO:0000256" key="1">
    <source>
        <dbReference type="ARBA" id="ARBA00000085"/>
    </source>
</evidence>
<evidence type="ECO:0000256" key="11">
    <source>
        <dbReference type="SAM" id="Phobius"/>
    </source>
</evidence>
<dbReference type="SMART" id="SM00304">
    <property type="entry name" value="HAMP"/>
    <property type="match status" value="1"/>
</dbReference>
<comment type="caution">
    <text evidence="14">The sequence shown here is derived from an EMBL/GenBank/DDBJ whole genome shotgun (WGS) entry which is preliminary data.</text>
</comment>
<dbReference type="CDD" id="cd06225">
    <property type="entry name" value="HAMP"/>
    <property type="match status" value="1"/>
</dbReference>
<feature type="domain" description="HAMP" evidence="13">
    <location>
        <begin position="185"/>
        <end position="237"/>
    </location>
</feature>
<sequence>MARQAWSLRLRVATAFLATTAIALVALGAFLQWRVHAALDHGLHEQLESESERLVLVSPEERAELVGQMSAEIHGQLLADDGSVIASSAAVPGRLVDPVAQGIGWSDATVDVYDDLYEDDEDLGNPEVESERVKVLIRKIDGQYLVVAINREDVDDAVDAVRRQLLISGPLALALAGAFGYLVAGVGLRPVERMRARAATISSRSAGERLPVPPAQELRRLALTLNAMLERLDDGLERERRFVADASHELRTPLALLLTEVELALSGDRSPGELREALRSVEEEVRRLITLSEDLLALASAEAGNLELAATEVDLADLADDVLRRFQATAEAAGRAVTLEVAGPAPVVADADQLGRVISNLVDNALRHGAGAVRVAVSTEGAEALIAVSDEGTGFVESRPLERFAGSNGSSGLGLAIVDEIVRAHGGRIDLGREGDRTVVRVRLPVSRY</sequence>
<dbReference type="InterPro" id="IPR004358">
    <property type="entry name" value="Sig_transdc_His_kin-like_C"/>
</dbReference>
<dbReference type="PROSITE" id="PS50885">
    <property type="entry name" value="HAMP"/>
    <property type="match status" value="1"/>
</dbReference>
<dbReference type="Pfam" id="PF00672">
    <property type="entry name" value="HAMP"/>
    <property type="match status" value="1"/>
</dbReference>
<dbReference type="InterPro" id="IPR003661">
    <property type="entry name" value="HisK_dim/P_dom"/>
</dbReference>
<comment type="catalytic activity">
    <reaction evidence="1">
        <text>ATP + protein L-histidine = ADP + protein N-phospho-L-histidine.</text>
        <dbReference type="EC" id="2.7.13.3"/>
    </reaction>
</comment>
<keyword evidence="7" id="KW-0418">Kinase</keyword>
<evidence type="ECO:0000256" key="9">
    <source>
        <dbReference type="ARBA" id="ARBA00023012"/>
    </source>
</evidence>
<dbReference type="PANTHER" id="PTHR45436">
    <property type="entry name" value="SENSOR HISTIDINE KINASE YKOH"/>
    <property type="match status" value="1"/>
</dbReference>
<dbReference type="SUPFAM" id="SSF47384">
    <property type="entry name" value="Homodimeric domain of signal transducing histidine kinase"/>
    <property type="match status" value="1"/>
</dbReference>
<feature type="domain" description="Histidine kinase" evidence="12">
    <location>
        <begin position="245"/>
        <end position="448"/>
    </location>
</feature>
<dbReference type="InterPro" id="IPR003660">
    <property type="entry name" value="HAMP_dom"/>
</dbReference>
<evidence type="ECO:0000256" key="7">
    <source>
        <dbReference type="ARBA" id="ARBA00022777"/>
    </source>
</evidence>
<keyword evidence="6 11" id="KW-0812">Transmembrane</keyword>
<evidence type="ECO:0000256" key="8">
    <source>
        <dbReference type="ARBA" id="ARBA00022989"/>
    </source>
</evidence>
<dbReference type="RefSeq" id="WP_149729401.1">
    <property type="nucleotide sequence ID" value="NZ_VUJV01000005.1"/>
</dbReference>
<evidence type="ECO:0000256" key="3">
    <source>
        <dbReference type="ARBA" id="ARBA00012438"/>
    </source>
</evidence>
<dbReference type="Gene3D" id="1.10.287.130">
    <property type="match status" value="1"/>
</dbReference>
<reference evidence="14 15" key="1">
    <citation type="submission" date="2019-09" db="EMBL/GenBank/DDBJ databases">
        <title>Nocardioides panacisoli sp. nov., isolated from the soil of a ginseng field.</title>
        <authorList>
            <person name="Cho C."/>
        </authorList>
    </citation>
    <scope>NUCLEOTIDE SEQUENCE [LARGE SCALE GENOMIC DNA]</scope>
    <source>
        <strain evidence="14 15">BN130099</strain>
    </source>
</reference>
<evidence type="ECO:0000256" key="6">
    <source>
        <dbReference type="ARBA" id="ARBA00022692"/>
    </source>
</evidence>
<keyword evidence="5" id="KW-0808">Transferase</keyword>
<evidence type="ECO:0000259" key="13">
    <source>
        <dbReference type="PROSITE" id="PS50885"/>
    </source>
</evidence>
<accession>A0A5B1LAZ1</accession>
<reference evidence="14 15" key="2">
    <citation type="submission" date="2019-09" db="EMBL/GenBank/DDBJ databases">
        <authorList>
            <person name="Jin C."/>
        </authorList>
    </citation>
    <scope>NUCLEOTIDE SEQUENCE [LARGE SCALE GENOMIC DNA]</scope>
    <source>
        <strain evidence="14 15">BN130099</strain>
    </source>
</reference>
<dbReference type="Proteomes" id="UP000325003">
    <property type="component" value="Unassembled WGS sequence"/>
</dbReference>
<dbReference type="SMART" id="SM00388">
    <property type="entry name" value="HisKA"/>
    <property type="match status" value="1"/>
</dbReference>
<dbReference type="EMBL" id="VUJV01000005">
    <property type="protein sequence ID" value="KAA1417832.1"/>
    <property type="molecule type" value="Genomic_DNA"/>
</dbReference>
<evidence type="ECO:0000313" key="14">
    <source>
        <dbReference type="EMBL" id="KAA1417832.1"/>
    </source>
</evidence>
<evidence type="ECO:0000256" key="4">
    <source>
        <dbReference type="ARBA" id="ARBA00022553"/>
    </source>
</evidence>
<dbReference type="GO" id="GO:0000155">
    <property type="term" value="F:phosphorelay sensor kinase activity"/>
    <property type="evidence" value="ECO:0007669"/>
    <property type="project" value="InterPro"/>
</dbReference>
<evidence type="ECO:0000256" key="10">
    <source>
        <dbReference type="ARBA" id="ARBA00023136"/>
    </source>
</evidence>
<gene>
    <name evidence="14" type="ORF">F0U44_16235</name>
</gene>
<feature type="transmembrane region" description="Helical" evidence="11">
    <location>
        <begin position="165"/>
        <end position="188"/>
    </location>
</feature>
<dbReference type="SMART" id="SM00387">
    <property type="entry name" value="HATPase_c"/>
    <property type="match status" value="1"/>
</dbReference>
<evidence type="ECO:0000259" key="12">
    <source>
        <dbReference type="PROSITE" id="PS50109"/>
    </source>
</evidence>
<organism evidence="14 15">
    <name type="scientific">Nocardioides humilatus</name>
    <dbReference type="NCBI Taxonomy" id="2607660"/>
    <lineage>
        <taxon>Bacteria</taxon>
        <taxon>Bacillati</taxon>
        <taxon>Actinomycetota</taxon>
        <taxon>Actinomycetes</taxon>
        <taxon>Propionibacteriales</taxon>
        <taxon>Nocardioidaceae</taxon>
        <taxon>Nocardioides</taxon>
    </lineage>
</organism>
<dbReference type="CDD" id="cd00082">
    <property type="entry name" value="HisKA"/>
    <property type="match status" value="1"/>
</dbReference>
<dbReference type="PANTHER" id="PTHR45436:SF5">
    <property type="entry name" value="SENSOR HISTIDINE KINASE TRCS"/>
    <property type="match status" value="1"/>
</dbReference>
<dbReference type="CDD" id="cd00075">
    <property type="entry name" value="HATPase"/>
    <property type="match status" value="1"/>
</dbReference>
<keyword evidence="8 11" id="KW-1133">Transmembrane helix</keyword>
<dbReference type="Pfam" id="PF02518">
    <property type="entry name" value="HATPase_c"/>
    <property type="match status" value="1"/>
</dbReference>
<keyword evidence="4" id="KW-0597">Phosphoprotein</keyword>
<dbReference type="SUPFAM" id="SSF55874">
    <property type="entry name" value="ATPase domain of HSP90 chaperone/DNA topoisomerase II/histidine kinase"/>
    <property type="match status" value="1"/>
</dbReference>
<dbReference type="FunFam" id="1.10.287.130:FF:000001">
    <property type="entry name" value="Two-component sensor histidine kinase"/>
    <property type="match status" value="1"/>
</dbReference>
<dbReference type="InterPro" id="IPR003594">
    <property type="entry name" value="HATPase_dom"/>
</dbReference>
<comment type="subcellular location">
    <subcellularLocation>
        <location evidence="2">Cell membrane</location>
    </subcellularLocation>
</comment>
<dbReference type="Pfam" id="PF00512">
    <property type="entry name" value="HisKA"/>
    <property type="match status" value="1"/>
</dbReference>
<dbReference type="Gene3D" id="3.30.565.10">
    <property type="entry name" value="Histidine kinase-like ATPase, C-terminal domain"/>
    <property type="match status" value="1"/>
</dbReference>
<dbReference type="GO" id="GO:0005886">
    <property type="term" value="C:plasma membrane"/>
    <property type="evidence" value="ECO:0007669"/>
    <property type="project" value="UniProtKB-SubCell"/>
</dbReference>
<protein>
    <recommendedName>
        <fullName evidence="3">histidine kinase</fullName>
        <ecNumber evidence="3">2.7.13.3</ecNumber>
    </recommendedName>
</protein>
<keyword evidence="9" id="KW-0902">Two-component regulatory system</keyword>
<keyword evidence="10 11" id="KW-0472">Membrane</keyword>
<evidence type="ECO:0000313" key="15">
    <source>
        <dbReference type="Proteomes" id="UP000325003"/>
    </source>
</evidence>
<proteinExistence type="predicted"/>
<dbReference type="InterPro" id="IPR050428">
    <property type="entry name" value="TCS_sensor_his_kinase"/>
</dbReference>
<keyword evidence="15" id="KW-1185">Reference proteome</keyword>
<dbReference type="Gene3D" id="6.10.340.10">
    <property type="match status" value="1"/>
</dbReference>
<dbReference type="PROSITE" id="PS50109">
    <property type="entry name" value="HIS_KIN"/>
    <property type="match status" value="1"/>
</dbReference>
<dbReference type="EC" id="2.7.13.3" evidence="3"/>
<name>A0A5B1LAZ1_9ACTN</name>
<evidence type="ECO:0000256" key="2">
    <source>
        <dbReference type="ARBA" id="ARBA00004236"/>
    </source>
</evidence>
<dbReference type="AlphaFoldDB" id="A0A5B1LAZ1"/>
<dbReference type="PRINTS" id="PR00344">
    <property type="entry name" value="BCTRLSENSOR"/>
</dbReference>
<dbReference type="InterPro" id="IPR036097">
    <property type="entry name" value="HisK_dim/P_sf"/>
</dbReference>
<dbReference type="InterPro" id="IPR036890">
    <property type="entry name" value="HATPase_C_sf"/>
</dbReference>
<evidence type="ECO:0000256" key="5">
    <source>
        <dbReference type="ARBA" id="ARBA00022679"/>
    </source>
</evidence>